<gene>
    <name evidence="5" type="ORF">TSOC_000344</name>
</gene>
<dbReference type="InterPro" id="IPR029062">
    <property type="entry name" value="Class_I_gatase-like"/>
</dbReference>
<keyword evidence="6" id="KW-1185">Reference proteome</keyword>
<dbReference type="AlphaFoldDB" id="A0A2J8AJJ5"/>
<dbReference type="PANTHER" id="PTHR48094:SF11">
    <property type="entry name" value="GLUTATHIONE-INDEPENDENT GLYOXALASE HSP31-RELATED"/>
    <property type="match status" value="1"/>
</dbReference>
<dbReference type="GO" id="GO:0005737">
    <property type="term" value="C:cytoplasm"/>
    <property type="evidence" value="ECO:0007669"/>
    <property type="project" value="TreeGrafter"/>
</dbReference>
<keyword evidence="1" id="KW-0346">Stress response</keyword>
<keyword evidence="2" id="KW-0456">Lyase</keyword>
<sequence length="112" mass="11308">MMAGYNAATLQLRGSVPLSSVTEPTAYACIYLAGGQGCMADFAESKEVARVVGEAVKHGHLVAAVCHGPAGLLSVTGEDGRPLVAGKTVACFTQEEEDKTGAAGERAGRGVG</sequence>
<comment type="similarity">
    <text evidence="3">Belongs to the peptidase C56 family. HSP31-like subfamily.</text>
</comment>
<organism evidence="5 6">
    <name type="scientific">Tetrabaena socialis</name>
    <dbReference type="NCBI Taxonomy" id="47790"/>
    <lineage>
        <taxon>Eukaryota</taxon>
        <taxon>Viridiplantae</taxon>
        <taxon>Chlorophyta</taxon>
        <taxon>core chlorophytes</taxon>
        <taxon>Chlorophyceae</taxon>
        <taxon>CS clade</taxon>
        <taxon>Chlamydomonadales</taxon>
        <taxon>Tetrabaenaceae</taxon>
        <taxon>Tetrabaena</taxon>
    </lineage>
</organism>
<dbReference type="InterPro" id="IPR002818">
    <property type="entry name" value="DJ-1/PfpI"/>
</dbReference>
<evidence type="ECO:0000313" key="6">
    <source>
        <dbReference type="Proteomes" id="UP000236333"/>
    </source>
</evidence>
<accession>A0A2J8AJJ5</accession>
<evidence type="ECO:0000313" key="5">
    <source>
        <dbReference type="EMBL" id="PNH12695.1"/>
    </source>
</evidence>
<proteinExistence type="inferred from homology"/>
<comment type="caution">
    <text evidence="5">The sequence shown here is derived from an EMBL/GenBank/DDBJ whole genome shotgun (WGS) entry which is preliminary data.</text>
</comment>
<dbReference type="PANTHER" id="PTHR48094">
    <property type="entry name" value="PROTEIN/NUCLEIC ACID DEGLYCASE DJ-1-RELATED"/>
    <property type="match status" value="1"/>
</dbReference>
<dbReference type="SUPFAM" id="SSF52317">
    <property type="entry name" value="Class I glutamine amidotransferase-like"/>
    <property type="match status" value="1"/>
</dbReference>
<dbReference type="Pfam" id="PF01965">
    <property type="entry name" value="DJ-1_PfpI"/>
    <property type="match status" value="1"/>
</dbReference>
<dbReference type="InterPro" id="IPR050325">
    <property type="entry name" value="Prot/Nucl_acid_deglycase"/>
</dbReference>
<dbReference type="GO" id="GO:0019172">
    <property type="term" value="F:glyoxalase III activity"/>
    <property type="evidence" value="ECO:0007669"/>
    <property type="project" value="TreeGrafter"/>
</dbReference>
<dbReference type="Gene3D" id="3.40.50.880">
    <property type="match status" value="1"/>
</dbReference>
<protein>
    <submittedName>
        <fullName evidence="5">Putative chaperone protein HSP31</fullName>
    </submittedName>
</protein>
<evidence type="ECO:0000259" key="4">
    <source>
        <dbReference type="Pfam" id="PF01965"/>
    </source>
</evidence>
<dbReference type="OrthoDB" id="543156at2759"/>
<name>A0A2J8AJJ5_9CHLO</name>
<feature type="domain" description="DJ-1/PfpI" evidence="4">
    <location>
        <begin position="23"/>
        <end position="81"/>
    </location>
</feature>
<evidence type="ECO:0000256" key="3">
    <source>
        <dbReference type="ARBA" id="ARBA00038493"/>
    </source>
</evidence>
<dbReference type="GO" id="GO:0019243">
    <property type="term" value="P:methylglyoxal catabolic process to D-lactate via S-lactoyl-glutathione"/>
    <property type="evidence" value="ECO:0007669"/>
    <property type="project" value="TreeGrafter"/>
</dbReference>
<dbReference type="EMBL" id="PGGS01000005">
    <property type="protein sequence ID" value="PNH12695.1"/>
    <property type="molecule type" value="Genomic_DNA"/>
</dbReference>
<reference evidence="5 6" key="1">
    <citation type="journal article" date="2017" name="Mol. Biol. Evol.">
        <title>The 4-celled Tetrabaena socialis nuclear genome reveals the essential components for genetic control of cell number at the origin of multicellularity in the volvocine lineage.</title>
        <authorList>
            <person name="Featherston J."/>
            <person name="Arakaki Y."/>
            <person name="Hanschen E.R."/>
            <person name="Ferris P.J."/>
            <person name="Michod R.E."/>
            <person name="Olson B.J.S.C."/>
            <person name="Nozaki H."/>
            <person name="Durand P.M."/>
        </authorList>
    </citation>
    <scope>NUCLEOTIDE SEQUENCE [LARGE SCALE GENOMIC DNA]</scope>
    <source>
        <strain evidence="5 6">NIES-571</strain>
    </source>
</reference>
<evidence type="ECO:0000256" key="1">
    <source>
        <dbReference type="ARBA" id="ARBA00023016"/>
    </source>
</evidence>
<dbReference type="Proteomes" id="UP000236333">
    <property type="component" value="Unassembled WGS sequence"/>
</dbReference>
<evidence type="ECO:0000256" key="2">
    <source>
        <dbReference type="ARBA" id="ARBA00023239"/>
    </source>
</evidence>